<evidence type="ECO:0000313" key="4">
    <source>
        <dbReference type="EnsemblPlants" id="MELO3C026509.2.1"/>
    </source>
</evidence>
<dbReference type="GO" id="GO:0008017">
    <property type="term" value="F:microtubule binding"/>
    <property type="evidence" value="ECO:0007669"/>
    <property type="project" value="InterPro"/>
</dbReference>
<feature type="domain" description="TORTIFOLIA1/SINE1-2 N-terminal" evidence="3">
    <location>
        <begin position="23"/>
        <end position="295"/>
    </location>
</feature>
<dbReference type="Pfam" id="PF24714">
    <property type="entry name" value="TOR1L1_N"/>
    <property type="match status" value="1"/>
</dbReference>
<feature type="region of interest" description="Disordered" evidence="2">
    <location>
        <begin position="304"/>
        <end position="408"/>
    </location>
</feature>
<reference evidence="4" key="1">
    <citation type="submission" date="2023-03" db="UniProtKB">
        <authorList>
            <consortium name="EnsemblPlants"/>
        </authorList>
    </citation>
    <scope>IDENTIFICATION</scope>
</reference>
<proteinExistence type="predicted"/>
<dbReference type="InterPro" id="IPR016024">
    <property type="entry name" value="ARM-type_fold"/>
</dbReference>
<dbReference type="OrthoDB" id="1904066at2759"/>
<feature type="compositionally biased region" description="Polar residues" evidence="2">
    <location>
        <begin position="382"/>
        <end position="395"/>
    </location>
</feature>
<gene>
    <name evidence="6" type="primary">LOC103502599</name>
    <name evidence="4" type="synonym">103502599</name>
</gene>
<dbReference type="InterPro" id="IPR057600">
    <property type="entry name" value="TORTIFOLIA1/SINE1-2_N"/>
</dbReference>
<feature type="repeat" description="HEAT" evidence="1">
    <location>
        <begin position="226"/>
        <end position="253"/>
    </location>
</feature>
<dbReference type="SUPFAM" id="SSF48371">
    <property type="entry name" value="ARM repeat"/>
    <property type="match status" value="1"/>
</dbReference>
<name>A0A1S3CNX0_CUCME</name>
<dbReference type="RefSeq" id="XP_008464797.1">
    <property type="nucleotide sequence ID" value="XM_008466575.2"/>
</dbReference>
<dbReference type="AlphaFoldDB" id="A0A1S3CNX0"/>
<evidence type="ECO:0000256" key="1">
    <source>
        <dbReference type="PROSITE-ProRule" id="PRU00103"/>
    </source>
</evidence>
<feature type="region of interest" description="Disordered" evidence="2">
    <location>
        <begin position="429"/>
        <end position="471"/>
    </location>
</feature>
<dbReference type="PROSITE" id="PS50077">
    <property type="entry name" value="HEAT_REPEAT"/>
    <property type="match status" value="1"/>
</dbReference>
<keyword evidence="5" id="KW-1185">Reference proteome</keyword>
<dbReference type="GO" id="GO:0005874">
    <property type="term" value="C:microtubule"/>
    <property type="evidence" value="ECO:0007669"/>
    <property type="project" value="InterPro"/>
</dbReference>
<dbReference type="InterPro" id="IPR033337">
    <property type="entry name" value="TORTIFOLIA1/SINE1-2"/>
</dbReference>
<reference evidence="6" key="2">
    <citation type="submission" date="2025-04" db="UniProtKB">
        <authorList>
            <consortium name="RefSeq"/>
        </authorList>
    </citation>
    <scope>IDENTIFICATION</scope>
</reference>
<dbReference type="Proteomes" id="UP001652600">
    <property type="component" value="Chromosome 3"/>
</dbReference>
<evidence type="ECO:0000259" key="3">
    <source>
        <dbReference type="Pfam" id="PF24714"/>
    </source>
</evidence>
<dbReference type="GeneID" id="103502599"/>
<dbReference type="Gene3D" id="1.25.10.10">
    <property type="entry name" value="Leucine-rich Repeat Variant"/>
    <property type="match status" value="1"/>
</dbReference>
<dbReference type="PANTHER" id="PTHR31355">
    <property type="entry name" value="MICROTUBULE-ASSOCIATED PROTEIN TORTIFOLIA1"/>
    <property type="match status" value="1"/>
</dbReference>
<dbReference type="InParanoid" id="A0A1S3CNX0"/>
<dbReference type="SMR" id="A0A1S3CNX0"/>
<dbReference type="EnsemblPlants" id="MELO3C026509.2.1">
    <property type="protein sequence ID" value="MELO3C026509.2.1"/>
    <property type="gene ID" value="MELO3C026509.2"/>
</dbReference>
<protein>
    <submittedName>
        <fullName evidence="6">Microtubule-associated protein TORTIFOLIA1-like</fullName>
    </submittedName>
</protein>
<evidence type="ECO:0000313" key="5">
    <source>
        <dbReference type="Proteomes" id="UP001652600"/>
    </source>
</evidence>
<dbReference type="PANTHER" id="PTHR31355:SF32">
    <property type="entry name" value="TORTIFOLIA1-LIKE PROTEIN 4"/>
    <property type="match status" value="1"/>
</dbReference>
<dbReference type="InterPro" id="IPR021133">
    <property type="entry name" value="HEAT_type_2"/>
</dbReference>
<dbReference type="KEGG" id="cmo:103502599"/>
<sequence>MAMSSLSKRSSLSPPQPAVAANHDLKQRVIACLNKLEDRDTLAMAANELESIAKALTYESFSSFLSCIHNTDASAKSPVRKQCVYLIGLLSQSHGDALSPFVSKMISTVVRRLRDSDSTIRSACVDATALMSSQITKPPFSVFLKPLIETLTLEQDLNSQIGSALCLAAAVEAAPDPDVSQLRKNLTKLGKLAKNEGFKAKAALLVLIGSIIAVGGATSRSVMDWLVPCIVEFLSNDDWAVRKAAAETLGRVAVAERDLAADYKASCIISLDSRRFDKIKVVRETMNQTLELWKEIPEASGDISTDNGNGGCFPPPSTCSPEQNLRTPLKKTVPTSRSSPLDVSRVTNSRKISPKNTGKNSSTPISKLERQKSSNWRVEIAVSNSPSSKFASENNAPGGGSENIDFQENENSRLNAKRVLYNNVREEKVNKSSNLRSGSRVVPFEEHDNIQEDESRDSDVTVGSSSEETFGSHKEFEDISLIRDQLRQIENQQSSLLNLLQNFIGSSQSGMNSLEKRVHGLEMALDEISYDLGLSSGRVPNSSFAENSCCKLPGAEFLSSKFWRRAEGRYSSSKFCSTTQVSSPNDPHHTLDRDSVTEPLKQNNQIFRTERRGGLVMNPLADIDGEFRENLGLYPKRLLKTMIQENDNVHIYNASGTD</sequence>
<evidence type="ECO:0000256" key="2">
    <source>
        <dbReference type="SAM" id="MobiDB-lite"/>
    </source>
</evidence>
<feature type="compositionally biased region" description="Polar residues" evidence="2">
    <location>
        <begin position="333"/>
        <end position="365"/>
    </location>
</feature>
<dbReference type="InterPro" id="IPR011989">
    <property type="entry name" value="ARM-like"/>
</dbReference>
<organism evidence="5 6">
    <name type="scientific">Cucumis melo</name>
    <name type="common">Muskmelon</name>
    <dbReference type="NCBI Taxonomy" id="3656"/>
    <lineage>
        <taxon>Eukaryota</taxon>
        <taxon>Viridiplantae</taxon>
        <taxon>Streptophyta</taxon>
        <taxon>Embryophyta</taxon>
        <taxon>Tracheophyta</taxon>
        <taxon>Spermatophyta</taxon>
        <taxon>Magnoliopsida</taxon>
        <taxon>eudicotyledons</taxon>
        <taxon>Gunneridae</taxon>
        <taxon>Pentapetalae</taxon>
        <taxon>rosids</taxon>
        <taxon>fabids</taxon>
        <taxon>Cucurbitales</taxon>
        <taxon>Cucurbitaceae</taxon>
        <taxon>Benincaseae</taxon>
        <taxon>Cucumis</taxon>
    </lineage>
</organism>
<dbReference type="eggNOG" id="ENOG502QQTY">
    <property type="taxonomic scope" value="Eukaryota"/>
</dbReference>
<dbReference type="Gramene" id="MELO3C026509.2.1">
    <property type="protein sequence ID" value="MELO3C026509.2.1"/>
    <property type="gene ID" value="MELO3C026509.2"/>
</dbReference>
<evidence type="ECO:0000313" key="6">
    <source>
        <dbReference type="RefSeq" id="XP_008464797.1"/>
    </source>
</evidence>
<accession>A0A1S3CNX0</accession>
<dbReference type="FunFam" id="1.25.10.10:FF:000549">
    <property type="entry name" value="ARM repeat superfamily protein"/>
    <property type="match status" value="1"/>
</dbReference>